<feature type="compositionally biased region" description="Low complexity" evidence="6">
    <location>
        <begin position="83"/>
        <end position="97"/>
    </location>
</feature>
<dbReference type="InterPro" id="IPR036864">
    <property type="entry name" value="Zn2-C6_fun-type_DNA-bd_sf"/>
</dbReference>
<dbReference type="PANTHER" id="PTHR31668">
    <property type="entry name" value="GLUCOSE TRANSPORT TRANSCRIPTION REGULATOR RGT1-RELATED-RELATED"/>
    <property type="match status" value="1"/>
</dbReference>
<dbReference type="InterPro" id="IPR001138">
    <property type="entry name" value="Zn2Cys6_DnaBD"/>
</dbReference>
<dbReference type="CDD" id="cd12148">
    <property type="entry name" value="fungal_TF_MHR"/>
    <property type="match status" value="1"/>
</dbReference>
<feature type="compositionally biased region" description="Polar residues" evidence="6">
    <location>
        <begin position="229"/>
        <end position="243"/>
    </location>
</feature>
<feature type="region of interest" description="Disordered" evidence="6">
    <location>
        <begin position="786"/>
        <end position="815"/>
    </location>
</feature>
<comment type="caution">
    <text evidence="8">The sequence shown here is derived from an EMBL/GenBank/DDBJ whole genome shotgun (WGS) entry which is preliminary data.</text>
</comment>
<reference evidence="8 9" key="1">
    <citation type="submission" date="2017-03" db="EMBL/GenBank/DDBJ databases">
        <title>Widespread Adenine N6-methylation of Active Genes in Fungi.</title>
        <authorList>
            <consortium name="DOE Joint Genome Institute"/>
            <person name="Mondo S.J."/>
            <person name="Dannebaum R.O."/>
            <person name="Kuo R.C."/>
            <person name="Louie K.B."/>
            <person name="Bewick A.J."/>
            <person name="Labutti K."/>
            <person name="Haridas S."/>
            <person name="Kuo A."/>
            <person name="Salamov A."/>
            <person name="Ahrendt S.R."/>
            <person name="Lau R."/>
            <person name="Bowen B.P."/>
            <person name="Lipzen A."/>
            <person name="Sullivan W."/>
            <person name="Andreopoulos W.B."/>
            <person name="Clum A."/>
            <person name="Lindquist E."/>
            <person name="Daum C."/>
            <person name="Northen T.R."/>
            <person name="Ramamoorthy G."/>
            <person name="Schmitz R.J."/>
            <person name="Gryganskyi A."/>
            <person name="Culley D."/>
            <person name="Magnuson J."/>
            <person name="James T.Y."/>
            <person name="O'Malley M.A."/>
            <person name="Stajich J.E."/>
            <person name="Spatafora J.W."/>
            <person name="Visel A."/>
            <person name="Grigoriev I.V."/>
        </authorList>
    </citation>
    <scope>NUCLEOTIDE SEQUENCE [LARGE SCALE GENOMIC DNA]</scope>
    <source>
        <strain evidence="8 9">NRRL Y-17943</strain>
    </source>
</reference>
<dbReference type="Gene3D" id="4.10.240.10">
    <property type="entry name" value="Zn(2)-C6 fungal-type DNA-binding domain"/>
    <property type="match status" value="1"/>
</dbReference>
<dbReference type="Pfam" id="PF00172">
    <property type="entry name" value="Zn_clus"/>
    <property type="match status" value="1"/>
</dbReference>
<dbReference type="GO" id="GO:0000981">
    <property type="term" value="F:DNA-binding transcription factor activity, RNA polymerase II-specific"/>
    <property type="evidence" value="ECO:0007669"/>
    <property type="project" value="InterPro"/>
</dbReference>
<proteinExistence type="predicted"/>
<feature type="region of interest" description="Disordered" evidence="6">
    <location>
        <begin position="221"/>
        <end position="255"/>
    </location>
</feature>
<evidence type="ECO:0000256" key="2">
    <source>
        <dbReference type="ARBA" id="ARBA00023015"/>
    </source>
</evidence>
<dbReference type="GO" id="GO:0006351">
    <property type="term" value="P:DNA-templated transcription"/>
    <property type="evidence" value="ECO:0007669"/>
    <property type="project" value="InterPro"/>
</dbReference>
<feature type="compositionally biased region" description="Polar residues" evidence="6">
    <location>
        <begin position="18"/>
        <end position="39"/>
    </location>
</feature>
<evidence type="ECO:0000313" key="9">
    <source>
        <dbReference type="Proteomes" id="UP000193218"/>
    </source>
</evidence>
<keyword evidence="1" id="KW-0479">Metal-binding</keyword>
<dbReference type="SUPFAM" id="SSF57701">
    <property type="entry name" value="Zn2/Cys6 DNA-binding domain"/>
    <property type="match status" value="1"/>
</dbReference>
<evidence type="ECO:0000256" key="5">
    <source>
        <dbReference type="ARBA" id="ARBA00023242"/>
    </source>
</evidence>
<dbReference type="SMART" id="SM00906">
    <property type="entry name" value="Fungal_trans"/>
    <property type="match status" value="1"/>
</dbReference>
<gene>
    <name evidence="8" type="ORF">BD324DRAFT_612800</name>
</gene>
<keyword evidence="2" id="KW-0805">Transcription regulation</keyword>
<evidence type="ECO:0000256" key="4">
    <source>
        <dbReference type="ARBA" id="ARBA00023163"/>
    </source>
</evidence>
<feature type="region of interest" description="Disordered" evidence="6">
    <location>
        <begin position="1"/>
        <end position="160"/>
    </location>
</feature>
<dbReference type="Pfam" id="PF04082">
    <property type="entry name" value="Fungal_trans"/>
    <property type="match status" value="1"/>
</dbReference>
<dbReference type="OrthoDB" id="4161332at2759"/>
<protein>
    <submittedName>
        <fullName evidence="8">Fungal-specific transcription factor domain-domain-containing protein</fullName>
    </submittedName>
</protein>
<evidence type="ECO:0000256" key="3">
    <source>
        <dbReference type="ARBA" id="ARBA00023125"/>
    </source>
</evidence>
<keyword evidence="9" id="KW-1185">Reference proteome</keyword>
<evidence type="ECO:0000256" key="6">
    <source>
        <dbReference type="SAM" id="MobiDB-lite"/>
    </source>
</evidence>
<sequence length="916" mass="100807">MYGNNDKVISNDYAMNVSGPSTSDRAAQRTSQSGETHNATVDDTRQSDQQSWFPSMLGELPGQSMFPSHPSQRQPSVDSGPAHTSQRSHQTSTSVTSFSSPEGTLSASTSGSRPAQNGKLAKAKATAIAPEATNTTKKKKKRKSGEVPNSGGGDADGDKEKRIKTGRACDACRTKKIRCDILPSTTSPGGRESQQICAHCKQCDLECTWFLPITETRFKKRKTMEDSNDASFNLKASATSSPGPATPREVPARTEGPTSLSFLLHTALPANATAAYDLRQHNRWEVSEDGNGLIRVSVPPLLNGNEDVEDLTRGYNRLARPTLNAATISSLVNADFDHIAPLFPIVLRCDFAAKTNPSPLLLYAICGLGSTRREFPRELFAGVRGMINGLLRSNDILSDARFEHVQALLLLAQAGDLHAQPTAATASACLIRLASAIRMAQDLGLHRESSSRAQTVRDLAFVELRRRVWATCVILDRWYAAALGIPLLVDLLDCDILLPAPYEILPDSEPSSWRIDPSYLYLAEHLKLAILIGRVLKTIYSPTGLKHTSDEQLRNILDDLANWQRNLPNDLKFRGNSDSPTSGLLHIARAALKFLFWRVFLRITYVVPPHLQLRIQVADWTDMVQNAAEAIQWLSSNDSVLDTIFVFAYTLTSCALVHYHTWARRKDPVSLEMLRLVRDTAQRWEEQVQPDQMSLRRKTCEIMTLLHEAALKTNPEDNGQHLPAPVNPTPGVSARSDVSRVAWVKDNEMPGTGFWVARSDEDRRAGGVIAEAVILLEDLKPHSDAHRKAQRALGILDEPEPRPGPGPSANDPFASIEMSDLPAEMQAIANTANVNPQINEKGVDPFSGQPGPDWTSWSLPSNPVQEVLNLGTLDTLPMSSFDFPSWEQYFTAINSAVSPERETFGQLQPIDLRSHP</sequence>
<keyword evidence="4" id="KW-0804">Transcription</keyword>
<dbReference type="GeneID" id="33556253"/>
<keyword evidence="3" id="KW-0238">DNA-binding</keyword>
<feature type="compositionally biased region" description="Polar residues" evidence="6">
    <location>
        <begin position="98"/>
        <end position="115"/>
    </location>
</feature>
<feature type="domain" description="Zn(2)-C6 fungal-type" evidence="7">
    <location>
        <begin position="168"/>
        <end position="209"/>
    </location>
</feature>
<organism evidence="8 9">
    <name type="scientific">Kockovaella imperatae</name>
    <dbReference type="NCBI Taxonomy" id="4999"/>
    <lineage>
        <taxon>Eukaryota</taxon>
        <taxon>Fungi</taxon>
        <taxon>Dikarya</taxon>
        <taxon>Basidiomycota</taxon>
        <taxon>Agaricomycotina</taxon>
        <taxon>Tremellomycetes</taxon>
        <taxon>Tremellales</taxon>
        <taxon>Cuniculitremaceae</taxon>
        <taxon>Kockovaella</taxon>
    </lineage>
</organism>
<dbReference type="EMBL" id="NBSH01000001">
    <property type="protein sequence ID" value="ORX40990.1"/>
    <property type="molecule type" value="Genomic_DNA"/>
</dbReference>
<evidence type="ECO:0000259" key="7">
    <source>
        <dbReference type="PROSITE" id="PS50048"/>
    </source>
</evidence>
<feature type="compositionally biased region" description="Low complexity" evidence="6">
    <location>
        <begin position="119"/>
        <end position="132"/>
    </location>
</feature>
<dbReference type="InterPro" id="IPR007219">
    <property type="entry name" value="XnlR_reg_dom"/>
</dbReference>
<dbReference type="Proteomes" id="UP000193218">
    <property type="component" value="Unassembled WGS sequence"/>
</dbReference>
<evidence type="ECO:0000313" key="8">
    <source>
        <dbReference type="EMBL" id="ORX40990.1"/>
    </source>
</evidence>
<keyword evidence="5" id="KW-0539">Nucleus</keyword>
<dbReference type="PROSITE" id="PS50048">
    <property type="entry name" value="ZN2_CY6_FUNGAL_2"/>
    <property type="match status" value="1"/>
</dbReference>
<dbReference type="InterPro" id="IPR050797">
    <property type="entry name" value="Carb_Metab_Trans_Reg"/>
</dbReference>
<name>A0A1Y1USJ9_9TREE</name>
<dbReference type="InParanoid" id="A0A1Y1USJ9"/>
<feature type="compositionally biased region" description="Polar residues" evidence="6">
    <location>
        <begin position="65"/>
        <end position="77"/>
    </location>
</feature>
<accession>A0A1Y1USJ9</accession>
<dbReference type="AlphaFoldDB" id="A0A1Y1USJ9"/>
<dbReference type="RefSeq" id="XP_021874669.1">
    <property type="nucleotide sequence ID" value="XM_022014445.1"/>
</dbReference>
<evidence type="ECO:0000256" key="1">
    <source>
        <dbReference type="ARBA" id="ARBA00022723"/>
    </source>
</evidence>
<dbReference type="PANTHER" id="PTHR31668:SF26">
    <property type="entry name" value="GLUCOSE TRANSPORT TRANSCRIPTION REGULATOR RGT1-RELATED"/>
    <property type="match status" value="1"/>
</dbReference>
<dbReference type="GO" id="GO:0003677">
    <property type="term" value="F:DNA binding"/>
    <property type="evidence" value="ECO:0007669"/>
    <property type="project" value="UniProtKB-KW"/>
</dbReference>
<dbReference type="CDD" id="cd00067">
    <property type="entry name" value="GAL4"/>
    <property type="match status" value="1"/>
</dbReference>
<dbReference type="STRING" id="4999.A0A1Y1USJ9"/>
<dbReference type="GO" id="GO:0008270">
    <property type="term" value="F:zinc ion binding"/>
    <property type="evidence" value="ECO:0007669"/>
    <property type="project" value="InterPro"/>
</dbReference>